<proteinExistence type="predicted"/>
<name>A0A9P0M3V0_ACAOB</name>
<dbReference type="OrthoDB" id="6133115at2759"/>
<sequence length="288" mass="33861">MENTANLKKELEDKIMEKSCELEKWILETLESRIQVQGKFAALDVKTIDERQRGLPLEKSNTMMSYVDPSYILPWQYQNNASECRNIVLQQYLYPQTWTEMDLSSASYAIVPVFPYTPEYTCLIDRFFGDYTCNIKGLYRVQNPLAYMKFSLRLEQYRKKESCCVRTLFHDTPIENTESICKNNFDWRCGRRYKYGPGVYFSISPTLANRHSSRSRSLDRSMFMVDVLISKVLTVPEGAEVSLPDLYYDEDYDTVLCHGEQTYLKSLWIFKFVIIDNVSIVSRHEKKN</sequence>
<dbReference type="AlphaFoldDB" id="A0A9P0M3V0"/>
<keyword evidence="1" id="KW-0328">Glycosyltransferase</keyword>
<gene>
    <name evidence="4" type="ORF">ACAOBT_LOCUS28299</name>
</gene>
<keyword evidence="1" id="KW-0520">NAD</keyword>
<dbReference type="Pfam" id="PF00644">
    <property type="entry name" value="PARP"/>
    <property type="match status" value="1"/>
</dbReference>
<dbReference type="GO" id="GO:0005634">
    <property type="term" value="C:nucleus"/>
    <property type="evidence" value="ECO:0007669"/>
    <property type="project" value="TreeGrafter"/>
</dbReference>
<keyword evidence="2" id="KW-0175">Coiled coil</keyword>
<dbReference type="Gene3D" id="3.90.228.10">
    <property type="match status" value="1"/>
</dbReference>
<dbReference type="InterPro" id="IPR012317">
    <property type="entry name" value="Poly(ADP-ribose)pol_cat_dom"/>
</dbReference>
<evidence type="ECO:0000256" key="1">
    <source>
        <dbReference type="RuleBase" id="RU362114"/>
    </source>
</evidence>
<dbReference type="InterPro" id="IPR051712">
    <property type="entry name" value="ARTD-AVP"/>
</dbReference>
<organism evidence="4 5">
    <name type="scientific">Acanthoscelides obtectus</name>
    <name type="common">Bean weevil</name>
    <name type="synonym">Bruchus obtectus</name>
    <dbReference type="NCBI Taxonomy" id="200917"/>
    <lineage>
        <taxon>Eukaryota</taxon>
        <taxon>Metazoa</taxon>
        <taxon>Ecdysozoa</taxon>
        <taxon>Arthropoda</taxon>
        <taxon>Hexapoda</taxon>
        <taxon>Insecta</taxon>
        <taxon>Pterygota</taxon>
        <taxon>Neoptera</taxon>
        <taxon>Endopterygota</taxon>
        <taxon>Coleoptera</taxon>
        <taxon>Polyphaga</taxon>
        <taxon>Cucujiformia</taxon>
        <taxon>Chrysomeloidea</taxon>
        <taxon>Chrysomelidae</taxon>
        <taxon>Bruchinae</taxon>
        <taxon>Bruchini</taxon>
        <taxon>Acanthoscelides</taxon>
    </lineage>
</organism>
<evidence type="ECO:0000313" key="5">
    <source>
        <dbReference type="Proteomes" id="UP001152888"/>
    </source>
</evidence>
<dbReference type="EMBL" id="CAKOFQ010007617">
    <property type="protein sequence ID" value="CAH2005017.1"/>
    <property type="molecule type" value="Genomic_DNA"/>
</dbReference>
<dbReference type="GO" id="GO:0003950">
    <property type="term" value="F:NAD+ poly-ADP-ribosyltransferase activity"/>
    <property type="evidence" value="ECO:0007669"/>
    <property type="project" value="UniProtKB-UniRule"/>
</dbReference>
<evidence type="ECO:0000313" key="4">
    <source>
        <dbReference type="EMBL" id="CAH2005017.1"/>
    </source>
</evidence>
<evidence type="ECO:0000259" key="3">
    <source>
        <dbReference type="PROSITE" id="PS51059"/>
    </source>
</evidence>
<protein>
    <recommendedName>
        <fullName evidence="1">Poly [ADP-ribose] polymerase</fullName>
        <shortName evidence="1">PARP</shortName>
        <ecNumber evidence="1">2.4.2.-</ecNumber>
    </recommendedName>
</protein>
<dbReference type="SUPFAM" id="SSF56399">
    <property type="entry name" value="ADP-ribosylation"/>
    <property type="match status" value="1"/>
</dbReference>
<dbReference type="EC" id="2.4.2.-" evidence="1"/>
<feature type="coiled-coil region" evidence="2">
    <location>
        <begin position="1"/>
        <end position="28"/>
    </location>
</feature>
<accession>A0A9P0M3V0</accession>
<keyword evidence="5" id="KW-1185">Reference proteome</keyword>
<dbReference type="GO" id="GO:1990404">
    <property type="term" value="F:NAD+-protein mono-ADP-ribosyltransferase activity"/>
    <property type="evidence" value="ECO:0007669"/>
    <property type="project" value="TreeGrafter"/>
</dbReference>
<keyword evidence="1" id="KW-0808">Transferase</keyword>
<dbReference type="PROSITE" id="PS51059">
    <property type="entry name" value="PARP_CATALYTIC"/>
    <property type="match status" value="1"/>
</dbReference>
<feature type="domain" description="PARP catalytic" evidence="3">
    <location>
        <begin position="94"/>
        <end position="288"/>
    </location>
</feature>
<dbReference type="PANTHER" id="PTHR45740">
    <property type="entry name" value="POLY [ADP-RIBOSE] POLYMERASE"/>
    <property type="match status" value="1"/>
</dbReference>
<reference evidence="4" key="1">
    <citation type="submission" date="2022-03" db="EMBL/GenBank/DDBJ databases">
        <authorList>
            <person name="Sayadi A."/>
        </authorList>
    </citation>
    <scope>NUCLEOTIDE SEQUENCE</scope>
</reference>
<dbReference type="PANTHER" id="PTHR45740:SF2">
    <property type="entry name" value="POLY [ADP-RIBOSE] POLYMERASE"/>
    <property type="match status" value="1"/>
</dbReference>
<dbReference type="Proteomes" id="UP001152888">
    <property type="component" value="Unassembled WGS sequence"/>
</dbReference>
<comment type="caution">
    <text evidence="4">The sequence shown here is derived from an EMBL/GenBank/DDBJ whole genome shotgun (WGS) entry which is preliminary data.</text>
</comment>
<evidence type="ECO:0000256" key="2">
    <source>
        <dbReference type="SAM" id="Coils"/>
    </source>
</evidence>